<reference evidence="1 2" key="1">
    <citation type="submission" date="2018-07" db="EMBL/GenBank/DDBJ databases">
        <title>Genomic Encyclopedia of Type Strains, Phase IV (KMG-IV): sequencing the most valuable type-strain genomes for metagenomic binning, comparative biology and taxonomic classification.</title>
        <authorList>
            <person name="Goeker M."/>
        </authorList>
    </citation>
    <scope>NUCLEOTIDE SEQUENCE [LARGE SCALE GENOMIC DNA]</scope>
    <source>
        <strain evidence="1 2">DSM 101478</strain>
    </source>
</reference>
<evidence type="ECO:0000313" key="1">
    <source>
        <dbReference type="EMBL" id="RDK89211.1"/>
    </source>
</evidence>
<sequence>MKISKSLRPPDNWKDFERLCKKLWGEIWDCPEITMNGRNGQNQNGIDISGIPKGEDSYYGIQCKGKDLYTHKQLTEKEILEEIEKAKTFEPALKKMYFTTTAVKDAKIESFVRKKNLEHIKQGIFEVYLYSWEDIVDLIKENKGTYDYYLNSNSFKTNQSVQVTFKNGETEMTVYPKFTQKSRISKTRYEELEKEAAKYIPKIFTDFQEDLWNNHGILDMGYTPVPKRTEFNRSFFDSTLLVTNDGSEPLEHWKLILLLPEQISEATHKNYEKKKGYTFFHNSPTIQFDTYIDKENNLIELEPRKKILVSDDSFSSDPIFLKAYPEDVWLELHWKFMSKTHKQEGTLTVNIQADINYKRIKVDDDSPLLLDEKKRVTIEDFIETVDDK</sequence>
<evidence type="ECO:0008006" key="3">
    <source>
        <dbReference type="Google" id="ProtNLM"/>
    </source>
</evidence>
<dbReference type="RefSeq" id="WP_115122841.1">
    <property type="nucleotide sequence ID" value="NZ_QRAO01000001.1"/>
</dbReference>
<gene>
    <name evidence="1" type="ORF">C8D94_1011092</name>
</gene>
<comment type="caution">
    <text evidence="1">The sequence shown here is derived from an EMBL/GenBank/DDBJ whole genome shotgun (WGS) entry which is preliminary data.</text>
</comment>
<organism evidence="1 2">
    <name type="scientific">Marinirhabdus gelatinilytica</name>
    <dbReference type="NCBI Taxonomy" id="1703343"/>
    <lineage>
        <taxon>Bacteria</taxon>
        <taxon>Pseudomonadati</taxon>
        <taxon>Bacteroidota</taxon>
        <taxon>Flavobacteriia</taxon>
        <taxon>Flavobacteriales</taxon>
        <taxon>Flavobacteriaceae</taxon>
    </lineage>
</organism>
<keyword evidence="2" id="KW-1185">Reference proteome</keyword>
<accession>A0A370QLJ7</accession>
<proteinExistence type="predicted"/>
<dbReference type="AlphaFoldDB" id="A0A370QLJ7"/>
<evidence type="ECO:0000313" key="2">
    <source>
        <dbReference type="Proteomes" id="UP000255317"/>
    </source>
</evidence>
<dbReference type="EMBL" id="QRAO01000001">
    <property type="protein sequence ID" value="RDK89211.1"/>
    <property type="molecule type" value="Genomic_DNA"/>
</dbReference>
<dbReference type="Proteomes" id="UP000255317">
    <property type="component" value="Unassembled WGS sequence"/>
</dbReference>
<name>A0A370QLJ7_9FLAO</name>
<dbReference type="OrthoDB" id="980615at2"/>
<protein>
    <recommendedName>
        <fullName evidence="3">Restriction endonuclease</fullName>
    </recommendedName>
</protein>